<dbReference type="PANTHER" id="PTHR11496">
    <property type="entry name" value="ALCOHOL DEHYDROGENASE"/>
    <property type="match status" value="1"/>
</dbReference>
<dbReference type="GO" id="GO:0005739">
    <property type="term" value="C:mitochondrion"/>
    <property type="evidence" value="ECO:0007669"/>
    <property type="project" value="TreeGrafter"/>
</dbReference>
<dbReference type="GO" id="GO:0004022">
    <property type="term" value="F:alcohol dehydrogenase (NAD+) activity"/>
    <property type="evidence" value="ECO:0007669"/>
    <property type="project" value="TreeGrafter"/>
</dbReference>
<feature type="region of interest" description="Disordered" evidence="2">
    <location>
        <begin position="150"/>
        <end position="180"/>
    </location>
</feature>
<dbReference type="SUPFAM" id="SSF56796">
    <property type="entry name" value="Dehydroquinate synthase-like"/>
    <property type="match status" value="1"/>
</dbReference>
<evidence type="ECO:0000313" key="5">
    <source>
        <dbReference type="Proteomes" id="UP001165289"/>
    </source>
</evidence>
<proteinExistence type="predicted"/>
<feature type="domain" description="Alcohol dehydrogenase iron-type/glycerol dehydrogenase GldA" evidence="3">
    <location>
        <begin position="13"/>
        <end position="119"/>
    </location>
</feature>
<evidence type="ECO:0000313" key="4">
    <source>
        <dbReference type="EMBL" id="KAI6660157.1"/>
    </source>
</evidence>
<evidence type="ECO:0000256" key="1">
    <source>
        <dbReference type="ARBA" id="ARBA00023002"/>
    </source>
</evidence>
<dbReference type="Gene3D" id="3.40.50.1970">
    <property type="match status" value="1"/>
</dbReference>
<dbReference type="Proteomes" id="UP001165289">
    <property type="component" value="Unassembled WGS sequence"/>
</dbReference>
<keyword evidence="5" id="KW-1185">Reference proteome</keyword>
<sequence>MAILESHFSCPTQQVRIEPTEKSFREAICRAQMGQYEGFLEVGGGSGMDTAKVARLFDTYRNRQLIDFIPEPIGLGEHISRPLSGSEVTGNAIFYFSSENSKCSISSQALCPSLAIVDPINTFQMPRNVAIFTGLGVLCRALEAYTALPHDMRSPTPSDPRYRPMDQGSSPMSDMAIVQT</sequence>
<dbReference type="InterPro" id="IPR001670">
    <property type="entry name" value="ADH_Fe/GldA"/>
</dbReference>
<dbReference type="AlphaFoldDB" id="A0AAV7KFS2"/>
<dbReference type="GO" id="GO:0046872">
    <property type="term" value="F:metal ion binding"/>
    <property type="evidence" value="ECO:0007669"/>
    <property type="project" value="InterPro"/>
</dbReference>
<gene>
    <name evidence="4" type="ORF">LOD99_10549</name>
</gene>
<dbReference type="EMBL" id="JAKMXF010000041">
    <property type="protein sequence ID" value="KAI6660157.1"/>
    <property type="molecule type" value="Genomic_DNA"/>
</dbReference>
<dbReference type="Pfam" id="PF00465">
    <property type="entry name" value="Fe-ADH"/>
    <property type="match status" value="1"/>
</dbReference>
<organism evidence="4 5">
    <name type="scientific">Oopsacas minuta</name>
    <dbReference type="NCBI Taxonomy" id="111878"/>
    <lineage>
        <taxon>Eukaryota</taxon>
        <taxon>Metazoa</taxon>
        <taxon>Porifera</taxon>
        <taxon>Hexactinellida</taxon>
        <taxon>Hexasterophora</taxon>
        <taxon>Lyssacinosida</taxon>
        <taxon>Leucopsacidae</taxon>
        <taxon>Oopsacas</taxon>
    </lineage>
</organism>
<evidence type="ECO:0000259" key="3">
    <source>
        <dbReference type="Pfam" id="PF00465"/>
    </source>
</evidence>
<name>A0AAV7KFS2_9METZ</name>
<reference evidence="4 5" key="1">
    <citation type="journal article" date="2023" name="BMC Biol.">
        <title>The compact genome of the sponge Oopsacas minuta (Hexactinellida) is lacking key metazoan core genes.</title>
        <authorList>
            <person name="Santini S."/>
            <person name="Schenkelaars Q."/>
            <person name="Jourda C."/>
            <person name="Duchesne M."/>
            <person name="Belahbib H."/>
            <person name="Rocher C."/>
            <person name="Selva M."/>
            <person name="Riesgo A."/>
            <person name="Vervoort M."/>
            <person name="Leys S.P."/>
            <person name="Kodjabachian L."/>
            <person name="Le Bivic A."/>
            <person name="Borchiellini C."/>
            <person name="Claverie J.M."/>
            <person name="Renard E."/>
        </authorList>
    </citation>
    <scope>NUCLEOTIDE SEQUENCE [LARGE SCALE GENOMIC DNA]</scope>
    <source>
        <strain evidence="4">SPO-2</strain>
    </source>
</reference>
<accession>A0AAV7KFS2</accession>
<comment type="caution">
    <text evidence="4">The sequence shown here is derived from an EMBL/GenBank/DDBJ whole genome shotgun (WGS) entry which is preliminary data.</text>
</comment>
<feature type="compositionally biased region" description="Polar residues" evidence="2">
    <location>
        <begin position="167"/>
        <end position="180"/>
    </location>
</feature>
<keyword evidence="1" id="KW-0560">Oxidoreductase</keyword>
<dbReference type="PANTHER" id="PTHR11496:SF83">
    <property type="entry name" value="HYDROXYACID-OXOACID TRANSHYDROGENASE, MITOCHONDRIAL"/>
    <property type="match status" value="1"/>
</dbReference>
<dbReference type="InterPro" id="IPR039697">
    <property type="entry name" value="Alcohol_dehydrogenase_Fe"/>
</dbReference>
<protein>
    <submittedName>
        <fullName evidence="4">Hydroxyacid-oxoacid transhydrogenase, mitochondrial</fullName>
    </submittedName>
</protein>
<evidence type="ECO:0000256" key="2">
    <source>
        <dbReference type="SAM" id="MobiDB-lite"/>
    </source>
</evidence>